<feature type="region of interest" description="Disordered" evidence="1">
    <location>
        <begin position="90"/>
        <end position="175"/>
    </location>
</feature>
<dbReference type="HOGENOM" id="CLU_963730_0_0_1"/>
<gene>
    <name evidence="3" type="ORF">UCRPA7_2348</name>
</gene>
<feature type="compositionally biased region" description="Basic and acidic residues" evidence="1">
    <location>
        <begin position="98"/>
        <end position="110"/>
    </location>
</feature>
<feature type="domain" description="Myb-like" evidence="2">
    <location>
        <begin position="217"/>
        <end position="282"/>
    </location>
</feature>
<name>R8BS09_PHAM7</name>
<sequence>MESMALRQEIARNPWTASMCDPGMPAPSFALDSPPWSSAIRAEATVSPKQLRIHPTPTPTSSVESIHTSFFAGGDSDSAVMSYETPHLDLAQGSTRCHNPDGNRTRKQLPDRAPQPHYVTIAPGDRSRNADQSPPPNKDGSSANIKTSRSRSARPQRSCNAAPPPSGGSDERSLKDDFLVKSKLAGMTYKEIRRKGGFTEAESTLRGRFRTLTKNKEARVRKPEWAEIDDRLLKKAVRKLAKGNDPAAAKIPWKQVADYIVDHGGSYHFGNTTCRRRWDTLLAEERRGR</sequence>
<dbReference type="eggNOG" id="ENOG502SRZH">
    <property type="taxonomic scope" value="Eukaryota"/>
</dbReference>
<dbReference type="KEGG" id="tmn:UCRPA7_2348"/>
<dbReference type="EMBL" id="KB932931">
    <property type="protein sequence ID" value="EOO02152.1"/>
    <property type="molecule type" value="Genomic_DNA"/>
</dbReference>
<dbReference type="Proteomes" id="UP000014074">
    <property type="component" value="Unassembled WGS sequence"/>
</dbReference>
<dbReference type="CDD" id="cd00167">
    <property type="entry name" value="SANT"/>
    <property type="match status" value="1"/>
</dbReference>
<accession>R8BS09</accession>
<evidence type="ECO:0000313" key="3">
    <source>
        <dbReference type="EMBL" id="EOO02152.1"/>
    </source>
</evidence>
<reference evidence="4" key="1">
    <citation type="journal article" date="2013" name="Genome Announc.">
        <title>Draft genome sequence of the ascomycete Phaeoacremonium aleophilum strain UCR-PA7, a causal agent of the esca disease complex in grapevines.</title>
        <authorList>
            <person name="Blanco-Ulate B."/>
            <person name="Rolshausen P."/>
            <person name="Cantu D."/>
        </authorList>
    </citation>
    <scope>NUCLEOTIDE SEQUENCE [LARGE SCALE GENOMIC DNA]</scope>
    <source>
        <strain evidence="4">UCR-PA7</strain>
    </source>
</reference>
<dbReference type="PROSITE" id="PS50090">
    <property type="entry name" value="MYB_LIKE"/>
    <property type="match status" value="1"/>
</dbReference>
<dbReference type="RefSeq" id="XP_007913118.1">
    <property type="nucleotide sequence ID" value="XM_007914927.1"/>
</dbReference>
<proteinExistence type="predicted"/>
<dbReference type="InterPro" id="IPR001005">
    <property type="entry name" value="SANT/Myb"/>
</dbReference>
<evidence type="ECO:0000313" key="4">
    <source>
        <dbReference type="Proteomes" id="UP000014074"/>
    </source>
</evidence>
<dbReference type="AlphaFoldDB" id="R8BS09"/>
<dbReference type="OrthoDB" id="3439209at2759"/>
<protein>
    <recommendedName>
        <fullName evidence="2">Myb-like domain-containing protein</fullName>
    </recommendedName>
</protein>
<keyword evidence="4" id="KW-1185">Reference proteome</keyword>
<dbReference type="GeneID" id="19322587"/>
<evidence type="ECO:0000256" key="1">
    <source>
        <dbReference type="SAM" id="MobiDB-lite"/>
    </source>
</evidence>
<evidence type="ECO:0000259" key="2">
    <source>
        <dbReference type="PROSITE" id="PS50090"/>
    </source>
</evidence>
<organism evidence="3 4">
    <name type="scientific">Phaeoacremonium minimum (strain UCR-PA7)</name>
    <name type="common">Esca disease fungus</name>
    <name type="synonym">Togninia minima</name>
    <dbReference type="NCBI Taxonomy" id="1286976"/>
    <lineage>
        <taxon>Eukaryota</taxon>
        <taxon>Fungi</taxon>
        <taxon>Dikarya</taxon>
        <taxon>Ascomycota</taxon>
        <taxon>Pezizomycotina</taxon>
        <taxon>Sordariomycetes</taxon>
        <taxon>Sordariomycetidae</taxon>
        <taxon>Togniniales</taxon>
        <taxon>Togniniaceae</taxon>
        <taxon>Phaeoacremonium</taxon>
    </lineage>
</organism>